<protein>
    <submittedName>
        <fullName evidence="1">Uncharacterized protein</fullName>
    </submittedName>
</protein>
<evidence type="ECO:0000313" key="1">
    <source>
        <dbReference type="EMBL" id="TLD41818.1"/>
    </source>
</evidence>
<dbReference type="Proteomes" id="UP000319783">
    <property type="component" value="Unassembled WGS sequence"/>
</dbReference>
<dbReference type="EMBL" id="SULG01000035">
    <property type="protein sequence ID" value="TLD41818.1"/>
    <property type="molecule type" value="Genomic_DNA"/>
</dbReference>
<sequence length="63" mass="7154">MSLWLYAGIGNVTESLNRSLRGSCPKQSLLKLAKDCFGQDPRNDWWGSFSSVEDRFGFILEIL</sequence>
<organism evidence="1 2">
    <name type="scientific">Candidatus Jettenia ecosi</name>
    <dbReference type="NCBI Taxonomy" id="2494326"/>
    <lineage>
        <taxon>Bacteria</taxon>
        <taxon>Pseudomonadati</taxon>
        <taxon>Planctomycetota</taxon>
        <taxon>Candidatus Brocadiia</taxon>
        <taxon>Candidatus Brocadiales</taxon>
        <taxon>Candidatus Brocadiaceae</taxon>
        <taxon>Candidatus Jettenia</taxon>
    </lineage>
</organism>
<gene>
    <name evidence="1" type="ORF">JETT_1908</name>
</gene>
<accession>A0A533QAT4</accession>
<reference evidence="1 2" key="1">
    <citation type="submission" date="2019-04" db="EMBL/GenBank/DDBJ databases">
        <title>Genome of a novel bacterium Candidatus Jettenia ecosi reconstructed from metagenome of an anammox bioreactor.</title>
        <authorList>
            <person name="Mardanov A.V."/>
            <person name="Beletsky A.V."/>
            <person name="Ravin N.V."/>
            <person name="Botchkova E.A."/>
            <person name="Litti Y.V."/>
            <person name="Nozhevnikova A.N."/>
        </authorList>
    </citation>
    <scope>NUCLEOTIDE SEQUENCE [LARGE SCALE GENOMIC DNA]</scope>
    <source>
        <strain evidence="1">J2</strain>
    </source>
</reference>
<evidence type="ECO:0000313" key="2">
    <source>
        <dbReference type="Proteomes" id="UP000319783"/>
    </source>
</evidence>
<comment type="caution">
    <text evidence="1">The sequence shown here is derived from an EMBL/GenBank/DDBJ whole genome shotgun (WGS) entry which is preliminary data.</text>
</comment>
<proteinExistence type="predicted"/>
<dbReference type="AlphaFoldDB" id="A0A533QAT4"/>
<name>A0A533QAT4_9BACT</name>